<keyword evidence="1" id="KW-0812">Transmembrane</keyword>
<dbReference type="PANTHER" id="PTHR40547">
    <property type="entry name" value="SLL0298 PROTEIN"/>
    <property type="match status" value="1"/>
</dbReference>
<evidence type="ECO:0000259" key="2">
    <source>
        <dbReference type="Pfam" id="PF09835"/>
    </source>
</evidence>
<keyword evidence="1" id="KW-0472">Membrane</keyword>
<feature type="transmembrane region" description="Helical" evidence="1">
    <location>
        <begin position="44"/>
        <end position="77"/>
    </location>
</feature>
<keyword evidence="1" id="KW-1133">Transmembrane helix</keyword>
<dbReference type="EMBL" id="PDVP01000002">
    <property type="protein sequence ID" value="PHP68295.1"/>
    <property type="molecule type" value="Genomic_DNA"/>
</dbReference>
<dbReference type="RefSeq" id="WP_099305017.1">
    <property type="nucleotide sequence ID" value="NZ_PDVP01000002.1"/>
</dbReference>
<evidence type="ECO:0000256" key="1">
    <source>
        <dbReference type="SAM" id="Phobius"/>
    </source>
</evidence>
<proteinExistence type="predicted"/>
<dbReference type="Proteomes" id="UP000221168">
    <property type="component" value="Unassembled WGS sequence"/>
</dbReference>
<feature type="transmembrane region" description="Helical" evidence="1">
    <location>
        <begin position="143"/>
        <end position="166"/>
    </location>
</feature>
<evidence type="ECO:0000313" key="3">
    <source>
        <dbReference type="EMBL" id="PHP68295.1"/>
    </source>
</evidence>
<feature type="domain" description="DUF2062" evidence="2">
    <location>
        <begin position="27"/>
        <end position="174"/>
    </location>
</feature>
<keyword evidence="4" id="KW-1185">Reference proteome</keyword>
<sequence length="206" mass="22874">MLFRRRKKADFSERLRTFFWPRRSFLRSAQYFAKRVLRLSATPHAIAAGVAAGVFASFTPFIGFHFVIAAALAWLIAGNLLASALGTAVGNPLTFPFIWAATYKLGQAISDGGFDNVHKHINLVKLFGDLEFSQLWQPVLKPMVVGAVPLGLAFAAGFYFLTRWAVATFREQRRKRLAERARKRAAKLAARHAKEKSPTPNNAALG</sequence>
<accession>A0A2G1QS17</accession>
<reference evidence="3 4" key="1">
    <citation type="submission" date="2017-10" db="EMBL/GenBank/DDBJ databases">
        <title>Sedimentibacterium mangrovi gen. nov., sp. nov., a novel member of family Phyllobacteriacea isolated from mangrove sediment.</title>
        <authorList>
            <person name="Liao H."/>
            <person name="Tian Y."/>
        </authorList>
    </citation>
    <scope>NUCLEOTIDE SEQUENCE [LARGE SCALE GENOMIC DNA]</scope>
    <source>
        <strain evidence="3 4">X9-2-2</strain>
    </source>
</reference>
<evidence type="ECO:0000313" key="4">
    <source>
        <dbReference type="Proteomes" id="UP000221168"/>
    </source>
</evidence>
<dbReference type="InterPro" id="IPR018639">
    <property type="entry name" value="DUF2062"/>
</dbReference>
<dbReference type="PANTHER" id="PTHR40547:SF1">
    <property type="entry name" value="SLL0298 PROTEIN"/>
    <property type="match status" value="1"/>
</dbReference>
<organism evidence="3 4">
    <name type="scientific">Zhengella mangrovi</name>
    <dbReference type="NCBI Taxonomy" id="1982044"/>
    <lineage>
        <taxon>Bacteria</taxon>
        <taxon>Pseudomonadati</taxon>
        <taxon>Pseudomonadota</taxon>
        <taxon>Alphaproteobacteria</taxon>
        <taxon>Hyphomicrobiales</taxon>
        <taxon>Notoacmeibacteraceae</taxon>
        <taxon>Zhengella</taxon>
    </lineage>
</organism>
<dbReference type="Pfam" id="PF09835">
    <property type="entry name" value="DUF2062"/>
    <property type="match status" value="1"/>
</dbReference>
<dbReference type="AlphaFoldDB" id="A0A2G1QS17"/>
<comment type="caution">
    <text evidence="3">The sequence shown here is derived from an EMBL/GenBank/DDBJ whole genome shotgun (WGS) entry which is preliminary data.</text>
</comment>
<gene>
    <name evidence="3" type="ORF">CSC94_06495</name>
</gene>
<protein>
    <recommendedName>
        <fullName evidence="2">DUF2062 domain-containing protein</fullName>
    </recommendedName>
</protein>
<name>A0A2G1QS17_9HYPH</name>
<dbReference type="OrthoDB" id="7360463at2"/>